<dbReference type="GeneID" id="40726022"/>
<reference evidence="2 3" key="1">
    <citation type="submission" date="2019-05" db="EMBL/GenBank/DDBJ databases">
        <title>Sporisorium graminicola CBS 10092 draft sequencing and annotation.</title>
        <authorList>
            <person name="Solano-Gonzalez S."/>
            <person name="Caddick M.X."/>
            <person name="Darby A."/>
        </authorList>
    </citation>
    <scope>NUCLEOTIDE SEQUENCE [LARGE SCALE GENOMIC DNA]</scope>
    <source>
        <strain evidence="2 3">CBS 10092</strain>
    </source>
</reference>
<dbReference type="AlphaFoldDB" id="A0A4U7KU09"/>
<dbReference type="RefSeq" id="XP_029740016.1">
    <property type="nucleotide sequence ID" value="XM_029883725.1"/>
</dbReference>
<gene>
    <name evidence="2" type="ORF">EX895_003127</name>
</gene>
<dbReference type="KEGG" id="sgra:EX895_003127"/>
<evidence type="ECO:0000256" key="1">
    <source>
        <dbReference type="SAM" id="MobiDB-lite"/>
    </source>
</evidence>
<evidence type="ECO:0000313" key="3">
    <source>
        <dbReference type="Proteomes" id="UP000306050"/>
    </source>
</evidence>
<accession>A0A4U7KU09</accession>
<dbReference type="OrthoDB" id="202672at2759"/>
<dbReference type="Proteomes" id="UP000306050">
    <property type="component" value="Chromosome SGRAM_19"/>
</dbReference>
<protein>
    <submittedName>
        <fullName evidence="2">Uncharacterized protein</fullName>
    </submittedName>
</protein>
<organism evidence="2 3">
    <name type="scientific">Sporisorium graminicola</name>
    <dbReference type="NCBI Taxonomy" id="280036"/>
    <lineage>
        <taxon>Eukaryota</taxon>
        <taxon>Fungi</taxon>
        <taxon>Dikarya</taxon>
        <taxon>Basidiomycota</taxon>
        <taxon>Ustilaginomycotina</taxon>
        <taxon>Ustilaginomycetes</taxon>
        <taxon>Ustilaginales</taxon>
        <taxon>Ustilaginaceae</taxon>
        <taxon>Sporisorium</taxon>
    </lineage>
</organism>
<evidence type="ECO:0000313" key="2">
    <source>
        <dbReference type="EMBL" id="TKY88031.1"/>
    </source>
</evidence>
<proteinExistence type="predicted"/>
<feature type="region of interest" description="Disordered" evidence="1">
    <location>
        <begin position="42"/>
        <end position="61"/>
    </location>
</feature>
<comment type="caution">
    <text evidence="2">The sequence shown here is derived from an EMBL/GenBank/DDBJ whole genome shotgun (WGS) entry which is preliminary data.</text>
</comment>
<dbReference type="EMBL" id="SRRM01000011">
    <property type="protein sequence ID" value="TKY88031.1"/>
    <property type="molecule type" value="Genomic_DNA"/>
</dbReference>
<name>A0A4U7KU09_9BASI</name>
<keyword evidence="3" id="KW-1185">Reference proteome</keyword>
<sequence length="225" mass="22849">MIAATRAAGLAAFSPLADPSKPCTPAVCTDIGASCTSSSIRPYTAAPEHTPRKPTRTPASAPAPGLLTRIVLAVCDWTWRQWYNFIATWGISVMEPWERVFALSLMAACVALLGVACVKLPACIAYALSRAGFYVFGPPSNASPSTAGPAAAAAARGMSLVNNGSSATGIMGAGGVVDLHMCQQALASGLLTLVQDSNASIDAVGATRKVVVGGGGRAASWPLSS</sequence>